<feature type="transmembrane region" description="Helical" evidence="1">
    <location>
        <begin position="333"/>
        <end position="352"/>
    </location>
</feature>
<accession>N1MRW4</accession>
<dbReference type="RefSeq" id="WP_006963716.1">
    <property type="nucleotide sequence ID" value="NZ_CAVK010000200.1"/>
</dbReference>
<feature type="transmembrane region" description="Helical" evidence="1">
    <location>
        <begin position="442"/>
        <end position="466"/>
    </location>
</feature>
<evidence type="ECO:0000259" key="3">
    <source>
        <dbReference type="PROSITE" id="PS51352"/>
    </source>
</evidence>
<dbReference type="EC" id="1.8.1.8" evidence="4"/>
<dbReference type="GO" id="GO:0047134">
    <property type="term" value="F:protein-disulfide reductase [NAD(P)H] activity"/>
    <property type="evidence" value="ECO:0007669"/>
    <property type="project" value="UniProtKB-EC"/>
</dbReference>
<dbReference type="Pfam" id="PF11412">
    <property type="entry name" value="DsbD_N"/>
    <property type="match status" value="1"/>
</dbReference>
<dbReference type="EMBL" id="CAVK010000200">
    <property type="protein sequence ID" value="CCW19479.1"/>
    <property type="molecule type" value="Genomic_DNA"/>
</dbReference>
<reference evidence="5" key="2">
    <citation type="submission" date="2013-04" db="EMBL/GenBank/DDBJ databases">
        <title>Bisphenol A degrading Sphingobium sp. strain BiD32.</title>
        <authorList>
            <person name="Nielsen J.L."/>
            <person name="Zhou N.A."/>
            <person name="Kjeldal H."/>
        </authorList>
    </citation>
    <scope>NUCLEOTIDE SEQUENCE [LARGE SCALE GENOMIC DNA]</scope>
    <source>
        <strain evidence="5">BiD32</strain>
    </source>
</reference>
<keyword evidence="1" id="KW-0812">Transmembrane</keyword>
<feature type="domain" description="Thioredoxin" evidence="3">
    <location>
        <begin position="555"/>
        <end position="678"/>
    </location>
</feature>
<keyword evidence="4" id="KW-0560">Oxidoreductase</keyword>
<feature type="chain" id="PRO_5004108052" evidence="2">
    <location>
        <begin position="23"/>
        <end position="678"/>
    </location>
</feature>
<dbReference type="GO" id="GO:0045454">
    <property type="term" value="P:cell redox homeostasis"/>
    <property type="evidence" value="ECO:0007669"/>
    <property type="project" value="TreeGrafter"/>
</dbReference>
<sequence length="678" mass="70605">MRIFHVILMTLALLAGVPGAQAQGAFGGGKPHIAARLVAESAAPAPGKATSIAFAMVPEAGWHGYWENPGDAGLGMTVGWTLPKGVSVSRLRYPVPETLLISGLMNHVYEGPYGVMATLTVASDVAVGTRLPVRVKAQWLACTDKVCVPENGEMALDLVAGDGPVAAIDRTRFDEWRSHLPRPLGSKGKWQIDGGRLRVSIPFPAEAEARDPHLFPMTEFLTAYAAPQTVWRDGDQLLIETDASRVASPKSMGTCCQPVVLRTGDHVGFAVELEQGKVAARGGTMQAILIALGGALLGGLLLNIMPCVFPILGLKAMKLAKAGGEERIVRREALAYTGGVIATCLALGVALLALRAAGTVVGWAFQLQDPRIILTLLLLVSAIAFNLAGLFDLRAVGGGEGLAGRGGMAGAFWTGALVAFVATPCTGPFMGAAMGAALVLPLAAALAVFAGLGLGLALPFLLLAYIPALRTRLPRPGPWMGRFQKILAIPMFLTALGLAWLLGQQRGVAGMTIGLGAVLGLVLLLWWLGSRQRAGRGGGWIVALAGLAVLGGAAALLPSRAPAAAAQEGAALPFDEAKLASLRAANKPVFLYFTADWCLTCKANEAAAIDRAETSAAFEKGGVTVMVGDWTNADPAITRFLEGQGRSGVPLYLWYAPGKDAQTLPQLLTPATLAALVR</sequence>
<dbReference type="InterPro" id="IPR036249">
    <property type="entry name" value="Thioredoxin-like_sf"/>
</dbReference>
<dbReference type="Proteomes" id="UP000013201">
    <property type="component" value="Unassembled WGS sequence"/>
</dbReference>
<proteinExistence type="predicted"/>
<protein>
    <submittedName>
        <fullName evidence="4">Cytochrome c-type biogenesis protein DsbD,protein-disulfide reductase</fullName>
        <ecNumber evidence="4">1.8.1.8</ecNumber>
    </submittedName>
</protein>
<keyword evidence="1" id="KW-1133">Transmembrane helix</keyword>
<dbReference type="InterPro" id="IPR028250">
    <property type="entry name" value="DsbDN"/>
</dbReference>
<dbReference type="OrthoDB" id="9811036at2"/>
<gene>
    <name evidence="4" type="ORF">EBBID32_38460</name>
</gene>
<feature type="transmembrane region" description="Helical" evidence="1">
    <location>
        <begin position="372"/>
        <end position="390"/>
    </location>
</feature>
<dbReference type="InterPro" id="IPR013766">
    <property type="entry name" value="Thioredoxin_domain"/>
</dbReference>
<dbReference type="AlphaFoldDB" id="N1MRW4"/>
<dbReference type="PANTHER" id="PTHR32234">
    <property type="entry name" value="THIOL:DISULFIDE INTERCHANGE PROTEIN DSBD"/>
    <property type="match status" value="1"/>
</dbReference>
<evidence type="ECO:0000256" key="2">
    <source>
        <dbReference type="SAM" id="SignalP"/>
    </source>
</evidence>
<evidence type="ECO:0000313" key="5">
    <source>
        <dbReference type="Proteomes" id="UP000013201"/>
    </source>
</evidence>
<name>N1MRW4_9SPHN</name>
<dbReference type="Pfam" id="PF13899">
    <property type="entry name" value="Thioredoxin_7"/>
    <property type="match status" value="1"/>
</dbReference>
<evidence type="ECO:0000256" key="1">
    <source>
        <dbReference type="SAM" id="Phobius"/>
    </source>
</evidence>
<dbReference type="SUPFAM" id="SSF52833">
    <property type="entry name" value="Thioredoxin-like"/>
    <property type="match status" value="1"/>
</dbReference>
<dbReference type="InterPro" id="IPR035671">
    <property type="entry name" value="DsbD_gamma"/>
</dbReference>
<keyword evidence="1" id="KW-0472">Membrane</keyword>
<dbReference type="PROSITE" id="PS51352">
    <property type="entry name" value="THIOREDOXIN_2"/>
    <property type="match status" value="1"/>
</dbReference>
<reference evidence="4 5" key="1">
    <citation type="submission" date="2013-03" db="EMBL/GenBank/DDBJ databases">
        <authorList>
            <person name="Le V."/>
        </authorList>
    </citation>
    <scope>NUCLEOTIDE SEQUENCE [LARGE SCALE GENOMIC DNA]</scope>
    <source>
        <strain evidence="4 5">BiD32</strain>
    </source>
</reference>
<feature type="transmembrane region" description="Helical" evidence="1">
    <location>
        <begin position="287"/>
        <end position="312"/>
    </location>
</feature>
<dbReference type="CDD" id="cd02953">
    <property type="entry name" value="DsbDgamma"/>
    <property type="match status" value="1"/>
</dbReference>
<keyword evidence="5" id="KW-1185">Reference proteome</keyword>
<organism evidence="4 5">
    <name type="scientific">Sphingobium indicum BiD32</name>
    <dbReference type="NCBI Taxonomy" id="1301087"/>
    <lineage>
        <taxon>Bacteria</taxon>
        <taxon>Pseudomonadati</taxon>
        <taxon>Pseudomonadota</taxon>
        <taxon>Alphaproteobacteria</taxon>
        <taxon>Sphingomonadales</taxon>
        <taxon>Sphingomonadaceae</taxon>
        <taxon>Sphingobium</taxon>
    </lineage>
</organism>
<keyword evidence="2" id="KW-0732">Signal</keyword>
<feature type="transmembrane region" description="Helical" evidence="1">
    <location>
        <begin position="508"/>
        <end position="528"/>
    </location>
</feature>
<feature type="transmembrane region" description="Helical" evidence="1">
    <location>
        <begin position="540"/>
        <end position="557"/>
    </location>
</feature>
<feature type="transmembrane region" description="Helical" evidence="1">
    <location>
        <begin position="486"/>
        <end position="502"/>
    </location>
</feature>
<evidence type="ECO:0000313" key="4">
    <source>
        <dbReference type="EMBL" id="CCW19479.1"/>
    </source>
</evidence>
<comment type="caution">
    <text evidence="4">The sequence shown here is derived from an EMBL/GenBank/DDBJ whole genome shotgun (WGS) entry which is preliminary data.</text>
</comment>
<dbReference type="PANTHER" id="PTHR32234:SF3">
    <property type="entry name" value="SUPPRESSION OF COPPER SENSITIVITY PROTEIN"/>
    <property type="match status" value="1"/>
</dbReference>
<feature type="signal peptide" evidence="2">
    <location>
        <begin position="1"/>
        <end position="22"/>
    </location>
</feature>
<dbReference type="Gene3D" id="3.40.30.10">
    <property type="entry name" value="Glutaredoxin"/>
    <property type="match status" value="1"/>
</dbReference>